<dbReference type="AlphaFoldDB" id="A0A345T1X3"/>
<evidence type="ECO:0000256" key="2">
    <source>
        <dbReference type="SAM" id="Phobius"/>
    </source>
</evidence>
<accession>A0A345T1X3</accession>
<keyword evidence="2" id="KW-0812">Transmembrane</keyword>
<feature type="chain" id="PRO_5016957048" description="LPXTG cell wall anchor domain-containing protein" evidence="3">
    <location>
        <begin position="40"/>
        <end position="400"/>
    </location>
</feature>
<feature type="signal peptide" evidence="3">
    <location>
        <begin position="1"/>
        <end position="39"/>
    </location>
</feature>
<dbReference type="InterPro" id="IPR048202">
    <property type="entry name" value="SCO1860-like"/>
</dbReference>
<feature type="compositionally biased region" description="Low complexity" evidence="1">
    <location>
        <begin position="269"/>
        <end position="341"/>
    </location>
</feature>
<keyword evidence="3" id="KW-0732">Signal</keyword>
<evidence type="ECO:0000256" key="1">
    <source>
        <dbReference type="SAM" id="MobiDB-lite"/>
    </source>
</evidence>
<feature type="region of interest" description="Disordered" evidence="1">
    <location>
        <begin position="241"/>
        <end position="371"/>
    </location>
</feature>
<dbReference type="KEGG" id="stri:C7M71_023835"/>
<dbReference type="RefSeq" id="WP_111493242.1">
    <property type="nucleotide sequence ID" value="NZ_CP031264.1"/>
</dbReference>
<keyword evidence="2" id="KW-0472">Membrane</keyword>
<dbReference type="EMBL" id="CP031264">
    <property type="protein sequence ID" value="AXI79978.1"/>
    <property type="molecule type" value="Genomic_DNA"/>
</dbReference>
<keyword evidence="5" id="KW-1185">Reference proteome</keyword>
<name>A0A345T1X3_9ACTN</name>
<organism evidence="4 5">
    <name type="scientific">Peterkaempfera bronchialis</name>
    <dbReference type="NCBI Taxonomy" id="2126346"/>
    <lineage>
        <taxon>Bacteria</taxon>
        <taxon>Bacillati</taxon>
        <taxon>Actinomycetota</taxon>
        <taxon>Actinomycetes</taxon>
        <taxon>Kitasatosporales</taxon>
        <taxon>Streptomycetaceae</taxon>
        <taxon>Peterkaempfera</taxon>
    </lineage>
</organism>
<dbReference type="NCBIfam" id="NF041528">
    <property type="entry name" value="strep_LAETG"/>
    <property type="match status" value="1"/>
</dbReference>
<evidence type="ECO:0000256" key="3">
    <source>
        <dbReference type="SAM" id="SignalP"/>
    </source>
</evidence>
<dbReference type="OrthoDB" id="3853778at2"/>
<gene>
    <name evidence="4" type="ORF">C7M71_023835</name>
</gene>
<sequence length="400" mass="37949">MWGFLLSSVFSVIPRFRPGAVAVLAAGMAVAGLPATAHATGDSAAAGRASAVTAEVQLHVSLLNKTLDVPVDLSLGRVTAPGQSGGTMLSARVDGVDRGAPVTLVKADVGNSDATVDAHGARASVKLVGARVHLPGLPFTTLLALDTVNAEVGCPVHGQPTAKAEVLGTVKVLGRTVSLSAGGPTRVKVPGVGEVSAELSKRAVTTSTAAATALELDVTVDPLALNVAKVTGRVAVASVDCEKPRSHGGGGDPTPGVSDSPDPSPSEPPSGSTAGTSAGTSSGTSAGTSAGTSSGSSAGSSSGASAGSSGASAGTSGSSGGSSQSPAPTGSASTAGATAGATAGGSAGGEVTVPQATGADLAETGSSGTPLMLGGAAVLVGAGVAAMIAVRRRRTSHSRS</sequence>
<dbReference type="NCBIfam" id="NF041527">
    <property type="entry name" value="SCO1860_LAETG"/>
    <property type="match status" value="1"/>
</dbReference>
<reference evidence="5" key="1">
    <citation type="submission" date="2018-07" db="EMBL/GenBank/DDBJ databases">
        <title>Streptacidiphilus bronchialis DSM 106435 chromosome.</title>
        <authorList>
            <person name="Batra D."/>
            <person name="Gulvik C.A."/>
        </authorList>
    </citation>
    <scope>NUCLEOTIDE SEQUENCE [LARGE SCALE GENOMIC DNA]</scope>
    <source>
        <strain evidence="5">DSM 106435</strain>
    </source>
</reference>
<protein>
    <recommendedName>
        <fullName evidence="6">LPXTG cell wall anchor domain-containing protein</fullName>
    </recommendedName>
</protein>
<keyword evidence="2" id="KW-1133">Transmembrane helix</keyword>
<evidence type="ECO:0000313" key="4">
    <source>
        <dbReference type="EMBL" id="AXI79978.1"/>
    </source>
</evidence>
<evidence type="ECO:0008006" key="6">
    <source>
        <dbReference type="Google" id="ProtNLM"/>
    </source>
</evidence>
<feature type="transmembrane region" description="Helical" evidence="2">
    <location>
        <begin position="371"/>
        <end position="390"/>
    </location>
</feature>
<proteinExistence type="predicted"/>
<evidence type="ECO:0000313" key="5">
    <source>
        <dbReference type="Proteomes" id="UP000249340"/>
    </source>
</evidence>
<dbReference type="Proteomes" id="UP000249340">
    <property type="component" value="Chromosome"/>
</dbReference>